<dbReference type="AlphaFoldDB" id="A0A3B0TTF8"/>
<dbReference type="Pfam" id="PF03466">
    <property type="entry name" value="LysR_substrate"/>
    <property type="match status" value="1"/>
</dbReference>
<dbReference type="InterPro" id="IPR036390">
    <property type="entry name" value="WH_DNA-bd_sf"/>
</dbReference>
<dbReference type="GO" id="GO:0003700">
    <property type="term" value="F:DNA-binding transcription factor activity"/>
    <property type="evidence" value="ECO:0007669"/>
    <property type="project" value="InterPro"/>
</dbReference>
<dbReference type="FunFam" id="1.10.10.10:FF:000001">
    <property type="entry name" value="LysR family transcriptional regulator"/>
    <property type="match status" value="1"/>
</dbReference>
<dbReference type="PANTHER" id="PTHR30537:SF5">
    <property type="entry name" value="HTH-TYPE TRANSCRIPTIONAL ACTIVATOR TTDR-RELATED"/>
    <property type="match status" value="1"/>
</dbReference>
<evidence type="ECO:0000256" key="2">
    <source>
        <dbReference type="ARBA" id="ARBA00023015"/>
    </source>
</evidence>
<organism evidence="6">
    <name type="scientific">hydrothermal vent metagenome</name>
    <dbReference type="NCBI Taxonomy" id="652676"/>
    <lineage>
        <taxon>unclassified sequences</taxon>
        <taxon>metagenomes</taxon>
        <taxon>ecological metagenomes</taxon>
    </lineage>
</organism>
<dbReference type="GO" id="GO:0006351">
    <property type="term" value="P:DNA-templated transcription"/>
    <property type="evidence" value="ECO:0007669"/>
    <property type="project" value="TreeGrafter"/>
</dbReference>
<dbReference type="GO" id="GO:0043565">
    <property type="term" value="F:sequence-specific DNA binding"/>
    <property type="evidence" value="ECO:0007669"/>
    <property type="project" value="TreeGrafter"/>
</dbReference>
<name>A0A3B0TTF8_9ZZZZ</name>
<dbReference type="InterPro" id="IPR000847">
    <property type="entry name" value="LysR_HTH_N"/>
</dbReference>
<dbReference type="Gene3D" id="1.10.10.10">
    <property type="entry name" value="Winged helix-like DNA-binding domain superfamily/Winged helix DNA-binding domain"/>
    <property type="match status" value="1"/>
</dbReference>
<evidence type="ECO:0000256" key="3">
    <source>
        <dbReference type="ARBA" id="ARBA00023125"/>
    </source>
</evidence>
<accession>A0A3B0TTF8</accession>
<evidence type="ECO:0000259" key="5">
    <source>
        <dbReference type="PROSITE" id="PS50931"/>
    </source>
</evidence>
<evidence type="ECO:0000313" key="6">
    <source>
        <dbReference type="EMBL" id="VAW16707.1"/>
    </source>
</evidence>
<proteinExistence type="inferred from homology"/>
<keyword evidence="3" id="KW-0238">DNA-binding</keyword>
<dbReference type="InterPro" id="IPR058163">
    <property type="entry name" value="LysR-type_TF_proteobact-type"/>
</dbReference>
<dbReference type="InterPro" id="IPR036388">
    <property type="entry name" value="WH-like_DNA-bd_sf"/>
</dbReference>
<dbReference type="CDD" id="cd08422">
    <property type="entry name" value="PBP2_CrgA_like"/>
    <property type="match status" value="1"/>
</dbReference>
<dbReference type="EMBL" id="UOEO01000056">
    <property type="protein sequence ID" value="VAW16707.1"/>
    <property type="molecule type" value="Genomic_DNA"/>
</dbReference>
<dbReference type="Pfam" id="PF00126">
    <property type="entry name" value="HTH_1"/>
    <property type="match status" value="1"/>
</dbReference>
<dbReference type="SUPFAM" id="SSF53850">
    <property type="entry name" value="Periplasmic binding protein-like II"/>
    <property type="match status" value="1"/>
</dbReference>
<keyword evidence="2" id="KW-0805">Transcription regulation</keyword>
<dbReference type="Gene3D" id="3.40.190.290">
    <property type="match status" value="1"/>
</dbReference>
<comment type="similarity">
    <text evidence="1">Belongs to the LysR transcriptional regulatory family.</text>
</comment>
<dbReference type="PANTHER" id="PTHR30537">
    <property type="entry name" value="HTH-TYPE TRANSCRIPTIONAL REGULATOR"/>
    <property type="match status" value="1"/>
</dbReference>
<evidence type="ECO:0000256" key="4">
    <source>
        <dbReference type="ARBA" id="ARBA00023163"/>
    </source>
</evidence>
<dbReference type="FunFam" id="3.40.190.290:FF:000001">
    <property type="entry name" value="Transcriptional regulator, LysR family"/>
    <property type="match status" value="1"/>
</dbReference>
<dbReference type="SUPFAM" id="SSF46785">
    <property type="entry name" value="Winged helix' DNA-binding domain"/>
    <property type="match status" value="1"/>
</dbReference>
<dbReference type="PROSITE" id="PS50931">
    <property type="entry name" value="HTH_LYSR"/>
    <property type="match status" value="1"/>
</dbReference>
<dbReference type="InterPro" id="IPR005119">
    <property type="entry name" value="LysR_subst-bd"/>
</dbReference>
<gene>
    <name evidence="6" type="ORF">MNBD_ALPHA12-310</name>
</gene>
<protein>
    <submittedName>
        <fullName evidence="6">Transcriptional regulator, LysR family</fullName>
    </submittedName>
</protein>
<feature type="domain" description="HTH lysR-type" evidence="5">
    <location>
        <begin position="4"/>
        <end position="61"/>
    </location>
</feature>
<sequence>MQQYNLLALDAFRTVITAKSFSAAARQLGTSTATLSRRVSALECALGVKLLHRTTRKIDPTEAGKRYYQDVQEIFCALEEAEERVRQERQAIRGNLRVAAPSSFGVNCIAPIIPQFMKIYPHLTAHFHLEDKQTDLVSESIDVAIRVGFLKDSSLVATRIGAASNVFCASPQYLSQYGEPEQPADLVNHSCLHYSLISKKREWSFADQTIEITGPLSTNNGEVLKEAAIQGMGITMLPVFIVRDALLDKRLQVILPSCSPQQFGLYAIRLSRRFTPAKVMLFIDYLKEQFDGEQKLDF</sequence>
<keyword evidence="4" id="KW-0804">Transcription</keyword>
<reference evidence="6" key="1">
    <citation type="submission" date="2018-06" db="EMBL/GenBank/DDBJ databases">
        <authorList>
            <person name="Zhirakovskaya E."/>
        </authorList>
    </citation>
    <scope>NUCLEOTIDE SEQUENCE</scope>
</reference>
<evidence type="ECO:0000256" key="1">
    <source>
        <dbReference type="ARBA" id="ARBA00009437"/>
    </source>
</evidence>